<protein>
    <submittedName>
        <fullName evidence="1">Acyclic carotenoid 1,2-hydratase</fullName>
    </submittedName>
</protein>
<dbReference type="NCBIfam" id="NF045922">
    <property type="entry name" value="CarotHydtaseCrtCRhod"/>
    <property type="match status" value="1"/>
</dbReference>
<organism evidence="1 2">
    <name type="scientific">Cypionkella aquatica</name>
    <dbReference type="NCBI Taxonomy" id="1756042"/>
    <lineage>
        <taxon>Bacteria</taxon>
        <taxon>Pseudomonadati</taxon>
        <taxon>Pseudomonadota</taxon>
        <taxon>Alphaproteobacteria</taxon>
        <taxon>Rhodobacterales</taxon>
        <taxon>Paracoccaceae</taxon>
        <taxon>Cypionkella</taxon>
    </lineage>
</organism>
<evidence type="ECO:0000313" key="2">
    <source>
        <dbReference type="Proteomes" id="UP001157355"/>
    </source>
</evidence>
<keyword evidence="2" id="KW-1185">Reference proteome</keyword>
<dbReference type="CDD" id="cd21471">
    <property type="entry name" value="CrtC-like"/>
    <property type="match status" value="1"/>
</dbReference>
<dbReference type="AlphaFoldDB" id="A0AA37X2H3"/>
<name>A0AA37X2H3_9RHOB</name>
<accession>A0AA37X2H3</accession>
<comment type="caution">
    <text evidence="1">The sequence shown here is derived from an EMBL/GenBank/DDBJ whole genome shotgun (WGS) entry which is preliminary data.</text>
</comment>
<gene>
    <name evidence="1" type="primary">crtC</name>
    <name evidence="1" type="ORF">GCM10010873_37910</name>
</gene>
<dbReference type="SUPFAM" id="SSF159245">
    <property type="entry name" value="AttH-like"/>
    <property type="match status" value="1"/>
</dbReference>
<dbReference type="Proteomes" id="UP001157355">
    <property type="component" value="Unassembled WGS sequence"/>
</dbReference>
<evidence type="ECO:0000313" key="1">
    <source>
        <dbReference type="EMBL" id="GLS88817.1"/>
    </source>
</evidence>
<dbReference type="EMBL" id="BSPP01000019">
    <property type="protein sequence ID" value="GLS88817.1"/>
    <property type="molecule type" value="Genomic_DNA"/>
</dbReference>
<sequence length="301" mass="32920">MAPDGYAWWYVDGVSADGTRAVSVIGFIGSVFSPWYAWSGRRDPANHCCINVVTYGPGGRFTMTDRGRGALLQSRDALQIGPSRMAWQNGTLVIDVNEVSGLPIIARVQGQIRLTPSAVTEVEAMLTPDARHIWRPFAPSARIEVDLSQGHAWTGHGYFDANFGQAALEADFQRWTWGRYPRAHGGTTCFYDGIRADGSTLALGLDVAADGSAVQIAPPPLAPLARTGWRIKRDTRCDAGAAPRQTKALLDAPFYSRSLVQTRIDGEVVTGVHEALDLGRFRSPVVKAMLAFRVPRREKWP</sequence>
<reference evidence="1 2" key="1">
    <citation type="journal article" date="2014" name="Int. J. Syst. Evol. Microbiol.">
        <title>Complete genome sequence of Corynebacterium casei LMG S-19264T (=DSM 44701T), isolated from a smear-ripened cheese.</title>
        <authorList>
            <consortium name="US DOE Joint Genome Institute (JGI-PGF)"/>
            <person name="Walter F."/>
            <person name="Albersmeier A."/>
            <person name="Kalinowski J."/>
            <person name="Ruckert C."/>
        </authorList>
    </citation>
    <scope>NUCLEOTIDE SEQUENCE [LARGE SCALE GENOMIC DNA]</scope>
    <source>
        <strain evidence="1 2">NBRC 111766</strain>
    </source>
</reference>
<proteinExistence type="predicted"/>